<reference evidence="1 2" key="1">
    <citation type="journal article" date="2018" name="Int. J. Syst. Evol. Microbiol.">
        <title>Parvibium lacunae gen. nov., sp. nov., a new member of the family Alcaligenaceae isolated from a freshwater pond.</title>
        <authorList>
            <person name="Chen W.M."/>
            <person name="Xie P.B."/>
            <person name="Hsu M.Y."/>
            <person name="Sheu S.Y."/>
        </authorList>
    </citation>
    <scope>NUCLEOTIDE SEQUENCE [LARGE SCALE GENOMIC DNA]</scope>
    <source>
        <strain evidence="1 2">KMB9</strain>
    </source>
</reference>
<dbReference type="Proteomes" id="UP000252357">
    <property type="component" value="Unassembled WGS sequence"/>
</dbReference>
<keyword evidence="2" id="KW-1185">Reference proteome</keyword>
<proteinExistence type="predicted"/>
<protein>
    <submittedName>
        <fullName evidence="1">Uncharacterized protein</fullName>
    </submittedName>
</protein>
<dbReference type="AlphaFoldDB" id="A0A368L939"/>
<gene>
    <name evidence="1" type="ORF">DU000_03305</name>
</gene>
<evidence type="ECO:0000313" key="1">
    <source>
        <dbReference type="EMBL" id="RCS59749.1"/>
    </source>
</evidence>
<name>A0A368L939_9BURK</name>
<dbReference type="RefSeq" id="WP_114401897.1">
    <property type="nucleotide sequence ID" value="NZ_QPGB01000001.1"/>
</dbReference>
<organism evidence="1 2">
    <name type="scientific">Parvibium lacunae</name>
    <dbReference type="NCBI Taxonomy" id="1888893"/>
    <lineage>
        <taxon>Bacteria</taxon>
        <taxon>Pseudomonadati</taxon>
        <taxon>Pseudomonadota</taxon>
        <taxon>Betaproteobacteria</taxon>
        <taxon>Burkholderiales</taxon>
        <taxon>Alcaligenaceae</taxon>
        <taxon>Parvibium</taxon>
    </lineage>
</organism>
<accession>A0A368L939</accession>
<comment type="caution">
    <text evidence="1">The sequence shown here is derived from an EMBL/GenBank/DDBJ whole genome shotgun (WGS) entry which is preliminary data.</text>
</comment>
<dbReference type="EMBL" id="QPGB01000001">
    <property type="protein sequence ID" value="RCS59749.1"/>
    <property type="molecule type" value="Genomic_DNA"/>
</dbReference>
<sequence>MSEELEKIMKSFPIKARLFSQAALSEVDRLRKLNAELVDALTTSSKWALPIMERDARSPSNSQWATEEINQEKNFIVSVLAKAKEQS</sequence>
<evidence type="ECO:0000313" key="2">
    <source>
        <dbReference type="Proteomes" id="UP000252357"/>
    </source>
</evidence>